<dbReference type="Pfam" id="PF03413">
    <property type="entry name" value="PepSY"/>
    <property type="match status" value="1"/>
</dbReference>
<dbReference type="Proteomes" id="UP000660885">
    <property type="component" value="Unassembled WGS sequence"/>
</dbReference>
<feature type="domain" description="PepSY" evidence="2">
    <location>
        <begin position="49"/>
        <end position="94"/>
    </location>
</feature>
<proteinExistence type="predicted"/>
<evidence type="ECO:0000313" key="4">
    <source>
        <dbReference type="Proteomes" id="UP000660885"/>
    </source>
</evidence>
<feature type="chain" id="PRO_5045717789" evidence="1">
    <location>
        <begin position="22"/>
        <end position="104"/>
    </location>
</feature>
<keyword evidence="4" id="KW-1185">Reference proteome</keyword>
<evidence type="ECO:0000256" key="1">
    <source>
        <dbReference type="SAM" id="SignalP"/>
    </source>
</evidence>
<reference evidence="3 4" key="1">
    <citation type="submission" date="2021-01" db="EMBL/GenBank/DDBJ databases">
        <title>Belnapia mucosa sp. nov. and Belnapia arida sp. nov., isolated from the Tabernas Desert (Almeria, Spain).</title>
        <authorList>
            <person name="Molina-Menor E."/>
            <person name="Vidal-Verdu A."/>
            <person name="Calonge A."/>
            <person name="Satari L."/>
            <person name="Pereto J."/>
            <person name="Porcar M."/>
        </authorList>
    </citation>
    <scope>NUCLEOTIDE SEQUENCE [LARGE SCALE GENOMIC DNA]</scope>
    <source>
        <strain evidence="3 4">T18</strain>
    </source>
</reference>
<gene>
    <name evidence="3" type="ORF">JMJ56_04485</name>
</gene>
<keyword evidence="1" id="KW-0732">Signal</keyword>
<dbReference type="InterPro" id="IPR025711">
    <property type="entry name" value="PepSY"/>
</dbReference>
<dbReference type="Gene3D" id="3.10.450.40">
    <property type="match status" value="1"/>
</dbReference>
<comment type="caution">
    <text evidence="3">The sequence shown here is derived from an EMBL/GenBank/DDBJ whole genome shotgun (WGS) entry which is preliminary data.</text>
</comment>
<dbReference type="RefSeq" id="WP_202830380.1">
    <property type="nucleotide sequence ID" value="NZ_JAETWB010000001.1"/>
</dbReference>
<evidence type="ECO:0000259" key="2">
    <source>
        <dbReference type="Pfam" id="PF03413"/>
    </source>
</evidence>
<organism evidence="3 4">
    <name type="scientific">Belnapia arida</name>
    <dbReference type="NCBI Taxonomy" id="2804533"/>
    <lineage>
        <taxon>Bacteria</taxon>
        <taxon>Pseudomonadati</taxon>
        <taxon>Pseudomonadota</taxon>
        <taxon>Alphaproteobacteria</taxon>
        <taxon>Acetobacterales</taxon>
        <taxon>Roseomonadaceae</taxon>
        <taxon>Belnapia</taxon>
    </lineage>
</organism>
<sequence length="104" mass="11859">MLRRSLLALLLLPLASPAARADDDDQDRARTAVERGEIRPLSRILGELERRFVGQVVDTDLDRDDGRWVYEFKLLPPSGRMYRVTLDAATGEVLQTRGPVQERR</sequence>
<dbReference type="EMBL" id="JAETWB010000001">
    <property type="protein sequence ID" value="MBL6077253.1"/>
    <property type="molecule type" value="Genomic_DNA"/>
</dbReference>
<accession>A0ABS1TXU3</accession>
<feature type="signal peptide" evidence="1">
    <location>
        <begin position="1"/>
        <end position="21"/>
    </location>
</feature>
<protein>
    <submittedName>
        <fullName evidence="3">PepSY domain-containing protein</fullName>
    </submittedName>
</protein>
<evidence type="ECO:0000313" key="3">
    <source>
        <dbReference type="EMBL" id="MBL6077253.1"/>
    </source>
</evidence>
<name>A0ABS1TXU3_9PROT</name>